<dbReference type="HAMAP" id="MF_01302_B">
    <property type="entry name" value="Ribosomal_uS8_B"/>
    <property type="match status" value="1"/>
</dbReference>
<name>A0A386AX58_9CHLO</name>
<dbReference type="GO" id="GO:0005840">
    <property type="term" value="C:ribosome"/>
    <property type="evidence" value="ECO:0007669"/>
    <property type="project" value="UniProtKB-KW"/>
</dbReference>
<dbReference type="GO" id="GO:1990904">
    <property type="term" value="C:ribonucleoprotein complex"/>
    <property type="evidence" value="ECO:0007669"/>
    <property type="project" value="UniProtKB-KW"/>
</dbReference>
<dbReference type="GO" id="GO:0003735">
    <property type="term" value="F:structural constituent of ribosome"/>
    <property type="evidence" value="ECO:0007669"/>
    <property type="project" value="InterPro"/>
</dbReference>
<accession>A0A386AX58</accession>
<reference evidence="5" key="2">
    <citation type="journal article" date="2019" name="Mol. Phylogenet. Evol.">
        <title>Reassessment of the classification of bryopsidales (chlorophyta) based on chloroplast phylogenomic analyses.</title>
        <authorList>
            <person name="Cremen M.C."/>
            <person name="Leliaert F."/>
            <person name="West J."/>
            <person name="Lam D.W."/>
            <person name="Shimada S."/>
            <person name="Lopez-Bautista J.M."/>
            <person name="Verbruggen H."/>
        </authorList>
    </citation>
    <scope>NUCLEOTIDE SEQUENCE</scope>
</reference>
<reference evidence="5" key="1">
    <citation type="submission" date="2018-07" db="EMBL/GenBank/DDBJ databases">
        <authorList>
            <person name="Quirk P.G."/>
            <person name="Krulwich T.A."/>
        </authorList>
    </citation>
    <scope>NUCLEOTIDE SEQUENCE</scope>
</reference>
<dbReference type="Pfam" id="PF00410">
    <property type="entry name" value="Ribosomal_S8"/>
    <property type="match status" value="1"/>
</dbReference>
<gene>
    <name evidence="4 5" type="primary">rps8</name>
</gene>
<evidence type="ECO:0000256" key="4">
    <source>
        <dbReference type="HAMAP-Rule" id="MF_01302"/>
    </source>
</evidence>
<dbReference type="GO" id="GO:0006412">
    <property type="term" value="P:translation"/>
    <property type="evidence" value="ECO:0007669"/>
    <property type="project" value="UniProtKB-UniRule"/>
</dbReference>
<dbReference type="GO" id="GO:0009507">
    <property type="term" value="C:chloroplast"/>
    <property type="evidence" value="ECO:0007669"/>
    <property type="project" value="UniProtKB-SubCell"/>
</dbReference>
<dbReference type="FunFam" id="3.30.1490.10:FF:000001">
    <property type="entry name" value="30S ribosomal protein S8"/>
    <property type="match status" value="1"/>
</dbReference>
<keyword evidence="2 4" id="KW-0689">Ribosomal protein</keyword>
<geneLocation type="chloroplast" evidence="5"/>
<keyword evidence="5" id="KW-0934">Plastid</keyword>
<comment type="function">
    <text evidence="4">One of the primary rRNA binding proteins, it binds directly to 16S rRNA central domain where it helps coordinate assembly of the platform of the 30S subunit.</text>
</comment>
<keyword evidence="5" id="KW-0150">Chloroplast</keyword>
<dbReference type="NCBIfam" id="NF001109">
    <property type="entry name" value="PRK00136.1"/>
    <property type="match status" value="1"/>
</dbReference>
<comment type="similarity">
    <text evidence="1 4">Belongs to the universal ribosomal protein uS8 family.</text>
</comment>
<protein>
    <recommendedName>
        <fullName evidence="4">Small ribosomal subunit protein uS8c</fullName>
    </recommendedName>
</protein>
<keyword evidence="4" id="KW-0694">RNA-binding</keyword>
<dbReference type="PANTHER" id="PTHR11758">
    <property type="entry name" value="40S RIBOSOMAL PROTEIN S15A"/>
    <property type="match status" value="1"/>
</dbReference>
<comment type="subunit">
    <text evidence="4">Part of the 30S ribosomal subunit.</text>
</comment>
<sequence length="126" mass="14289">MINDSISDFFTRIRNGSNIRRDTVFIPYNKTNKSLAKILARHGFINIHKISSESLTLKLKYEKDQPIIVKIQRLSRPGCRLYVNARNIPQICGKLGIVFLSTSYGIISDREAYNLKVGGEIIGFVS</sequence>
<organism evidence="5">
    <name type="scientific">Flabellia petiolata</name>
    <dbReference type="NCBI Taxonomy" id="189428"/>
    <lineage>
        <taxon>Eukaryota</taxon>
        <taxon>Viridiplantae</taxon>
        <taxon>Chlorophyta</taxon>
        <taxon>core chlorophytes</taxon>
        <taxon>Ulvophyceae</taxon>
        <taxon>TCBD clade</taxon>
        <taxon>Bryopsidales</taxon>
        <taxon>Halimedineae</taxon>
        <taxon>Halimedaceae</taxon>
        <taxon>Udoteae</taxon>
        <taxon>Flabellia</taxon>
    </lineage>
</organism>
<proteinExistence type="inferred from homology"/>
<evidence type="ECO:0000256" key="1">
    <source>
        <dbReference type="ARBA" id="ARBA00006471"/>
    </source>
</evidence>
<comment type="subcellular location">
    <subcellularLocation>
        <location evidence="4">Plastid</location>
        <location evidence="4">Chloroplast</location>
    </subcellularLocation>
</comment>
<keyword evidence="3 4" id="KW-0687">Ribonucleoprotein</keyword>
<evidence type="ECO:0000256" key="2">
    <source>
        <dbReference type="ARBA" id="ARBA00022980"/>
    </source>
</evidence>
<keyword evidence="4" id="KW-0699">rRNA-binding</keyword>
<dbReference type="EMBL" id="MH591084">
    <property type="protein sequence ID" value="AYC63942.1"/>
    <property type="molecule type" value="Genomic_DNA"/>
</dbReference>
<dbReference type="Gene3D" id="3.30.1370.30">
    <property type="match status" value="1"/>
</dbReference>
<dbReference type="GO" id="GO:0019843">
    <property type="term" value="F:rRNA binding"/>
    <property type="evidence" value="ECO:0007669"/>
    <property type="project" value="UniProtKB-UniRule"/>
</dbReference>
<dbReference type="AlphaFoldDB" id="A0A386AX58"/>
<dbReference type="InterPro" id="IPR035987">
    <property type="entry name" value="Ribosomal_uS8_sf"/>
</dbReference>
<dbReference type="InterPro" id="IPR000630">
    <property type="entry name" value="Ribosomal_uS8"/>
</dbReference>
<dbReference type="SUPFAM" id="SSF56047">
    <property type="entry name" value="Ribosomal protein S8"/>
    <property type="match status" value="1"/>
</dbReference>
<dbReference type="Gene3D" id="3.30.1490.10">
    <property type="match status" value="1"/>
</dbReference>
<evidence type="ECO:0000313" key="5">
    <source>
        <dbReference type="EMBL" id="AYC63942.1"/>
    </source>
</evidence>
<evidence type="ECO:0000256" key="3">
    <source>
        <dbReference type="ARBA" id="ARBA00023274"/>
    </source>
</evidence>